<proteinExistence type="predicted"/>
<organism evidence="2 3">
    <name type="scientific">Octopus vulgaris</name>
    <name type="common">Common octopus</name>
    <dbReference type="NCBI Taxonomy" id="6645"/>
    <lineage>
        <taxon>Eukaryota</taxon>
        <taxon>Metazoa</taxon>
        <taxon>Spiralia</taxon>
        <taxon>Lophotrochozoa</taxon>
        <taxon>Mollusca</taxon>
        <taxon>Cephalopoda</taxon>
        <taxon>Coleoidea</taxon>
        <taxon>Octopodiformes</taxon>
        <taxon>Octopoda</taxon>
        <taxon>Incirrata</taxon>
        <taxon>Octopodidae</taxon>
        <taxon>Octopus</taxon>
    </lineage>
</organism>
<feature type="transmembrane region" description="Helical" evidence="1">
    <location>
        <begin position="31"/>
        <end position="50"/>
    </location>
</feature>
<dbReference type="Proteomes" id="UP001162480">
    <property type="component" value="Chromosome 24"/>
</dbReference>
<evidence type="ECO:0000313" key="3">
    <source>
        <dbReference type="Proteomes" id="UP001162480"/>
    </source>
</evidence>
<keyword evidence="1" id="KW-1133">Transmembrane helix</keyword>
<dbReference type="AlphaFoldDB" id="A0AA36BSM8"/>
<dbReference type="EMBL" id="OX597837">
    <property type="protein sequence ID" value="CAI9739876.1"/>
    <property type="molecule type" value="Genomic_DNA"/>
</dbReference>
<name>A0AA36BSM8_OCTVU</name>
<keyword evidence="3" id="KW-1185">Reference proteome</keyword>
<gene>
    <name evidence="2" type="ORF">OCTVUL_1B000579</name>
</gene>
<accession>A0AA36BSM8</accession>
<protein>
    <submittedName>
        <fullName evidence="2">Uncharacterized protein</fullName>
    </submittedName>
</protein>
<keyword evidence="1" id="KW-0472">Membrane</keyword>
<keyword evidence="1" id="KW-0812">Transmembrane</keyword>
<evidence type="ECO:0000313" key="2">
    <source>
        <dbReference type="EMBL" id="CAI9739876.1"/>
    </source>
</evidence>
<evidence type="ECO:0000256" key="1">
    <source>
        <dbReference type="SAM" id="Phobius"/>
    </source>
</evidence>
<sequence>MVMVLLLPYVIAVVVIGVVAGGDGVIHSNVFAALIVGIIFVVDIDIVVAVRNLLEMMDEHSAVYNTDDAVLRSHVSGGDENRHFVHVAWSVVTVVKRT</sequence>
<reference evidence="2" key="1">
    <citation type="submission" date="2023-08" db="EMBL/GenBank/DDBJ databases">
        <authorList>
            <person name="Alioto T."/>
            <person name="Alioto T."/>
            <person name="Gomez Garrido J."/>
        </authorList>
    </citation>
    <scope>NUCLEOTIDE SEQUENCE</scope>
</reference>